<protein>
    <submittedName>
        <fullName evidence="1">Uncharacterized protein</fullName>
    </submittedName>
</protein>
<dbReference type="EMBL" id="HBUF01117713">
    <property type="protein sequence ID" value="CAG6641497.1"/>
    <property type="molecule type" value="Transcribed_RNA"/>
</dbReference>
<accession>A0A8D8QZN6</accession>
<dbReference type="AlphaFoldDB" id="A0A8D8QZN6"/>
<dbReference type="EMBL" id="HBUF01117714">
    <property type="protein sequence ID" value="CAG6641500.1"/>
    <property type="molecule type" value="Transcribed_RNA"/>
</dbReference>
<proteinExistence type="predicted"/>
<reference evidence="1" key="1">
    <citation type="submission" date="2021-05" db="EMBL/GenBank/DDBJ databases">
        <authorList>
            <person name="Alioto T."/>
            <person name="Alioto T."/>
            <person name="Gomez Garrido J."/>
        </authorList>
    </citation>
    <scope>NUCLEOTIDE SEQUENCE</scope>
</reference>
<dbReference type="EMBL" id="HBUF01661321">
    <property type="protein sequence ID" value="CAG6788709.1"/>
    <property type="molecule type" value="Transcribed_RNA"/>
</dbReference>
<dbReference type="Gene3D" id="3.40.395.10">
    <property type="entry name" value="Adenoviral Proteinase, Chain A"/>
    <property type="match status" value="1"/>
</dbReference>
<sequence>MKNVRNFRGCFMRDELVSLGKPRKTESGIFNFNLSTEPGVHWVAWVKKGKEKIYFNSYGHDGEPPKELVKYLGDDLVFEETQYQTYNSPPFCGHLCIEFIKNYFSL</sequence>
<evidence type="ECO:0000313" key="1">
    <source>
        <dbReference type="EMBL" id="CAG6641500.1"/>
    </source>
</evidence>
<name>A0A8D8QZN6_9HEMI</name>
<organism evidence="1">
    <name type="scientific">Cacopsylla melanoneura</name>
    <dbReference type="NCBI Taxonomy" id="428564"/>
    <lineage>
        <taxon>Eukaryota</taxon>
        <taxon>Metazoa</taxon>
        <taxon>Ecdysozoa</taxon>
        <taxon>Arthropoda</taxon>
        <taxon>Hexapoda</taxon>
        <taxon>Insecta</taxon>
        <taxon>Pterygota</taxon>
        <taxon>Neoptera</taxon>
        <taxon>Paraneoptera</taxon>
        <taxon>Hemiptera</taxon>
        <taxon>Sternorrhyncha</taxon>
        <taxon>Psylloidea</taxon>
        <taxon>Psyllidae</taxon>
        <taxon>Psyllinae</taxon>
        <taxon>Cacopsylla</taxon>
    </lineage>
</organism>